<protein>
    <submittedName>
        <fullName evidence="9">MFS family permease</fullName>
    </submittedName>
</protein>
<dbReference type="InterPro" id="IPR003663">
    <property type="entry name" value="Sugar/inositol_transpt"/>
</dbReference>
<feature type="transmembrane region" description="Helical" evidence="7">
    <location>
        <begin position="156"/>
        <end position="176"/>
    </location>
</feature>
<sequence length="617" mass="66692">MPYVAPASTFHAPDSNATPGNDTYNRLLLVVAGLGGLLYGVDVGIIAGALPYLQATSHLNPSQLSIIVAAVLLGTVISTMFAGLLADWMGRKPLMILSGVTFVVSIPMIALSHGYGPLFFGRLLQGVSGGFIGIVIPLYLAECLTASKRGKGTGAFQWLLTFGFVLAALISTYYSYRVAAVANAAVANTAVAEAAKAAAVLAFKNQAWRRIFWTCLPPGILFVIGSFFVGESPRWLFKRGKKDRALASLLRSRSPEQAKIELQEMEQAALAVKVQPSTGKEIKDSLLRRKYLVPFVLTCVILFCNTATGINSIIGYNASILLQSGLSDVRAHWGYVLFTIVNFLMTMVGMTLVDRKGRKFLFILGTSGIIVSLICVGVLFLKTEKLNVDCRDTVQAMVAPNQTLTLPFNVAEAKKLLSASGYHGDGVQSEQASMSVIYSYGDFTATTEFVRSDDTAAAPIQITRESTLPDNKVEAFFQNPFADLDTARTAPLKISRANIGSVPNAAHGWLVALCLYAFIAFYAVGPGVCVWLALSELMPTRIRSNGMSFALVINQMVSTTLAGIFLPVVGKYGYSSMFFLFTGFTVVYLLTVTFFLPETKGKTLEEIEAYFEAPRKA</sequence>
<comment type="similarity">
    <text evidence="2">Belongs to the major facilitator superfamily. Sugar transporter (TC 2.A.1.1) family.</text>
</comment>
<feature type="transmembrane region" description="Helical" evidence="7">
    <location>
        <begin position="546"/>
        <end position="566"/>
    </location>
</feature>
<evidence type="ECO:0000256" key="2">
    <source>
        <dbReference type="ARBA" id="ARBA00010992"/>
    </source>
</evidence>
<accession>A0A7W7ZTJ7</accession>
<dbReference type="InterPro" id="IPR005829">
    <property type="entry name" value="Sugar_transporter_CS"/>
</dbReference>
<feature type="transmembrane region" description="Helical" evidence="7">
    <location>
        <begin position="360"/>
        <end position="381"/>
    </location>
</feature>
<dbReference type="InterPro" id="IPR005828">
    <property type="entry name" value="MFS_sugar_transport-like"/>
</dbReference>
<evidence type="ECO:0000256" key="5">
    <source>
        <dbReference type="ARBA" id="ARBA00022989"/>
    </source>
</evidence>
<evidence type="ECO:0000313" key="10">
    <source>
        <dbReference type="Proteomes" id="UP000584867"/>
    </source>
</evidence>
<feature type="transmembrane region" description="Helical" evidence="7">
    <location>
        <begin position="572"/>
        <end position="596"/>
    </location>
</feature>
<dbReference type="Gene3D" id="1.20.1250.20">
    <property type="entry name" value="MFS general substrate transporter like domains"/>
    <property type="match status" value="2"/>
</dbReference>
<dbReference type="PROSITE" id="PS50850">
    <property type="entry name" value="MFS"/>
    <property type="match status" value="1"/>
</dbReference>
<dbReference type="GO" id="GO:0022857">
    <property type="term" value="F:transmembrane transporter activity"/>
    <property type="evidence" value="ECO:0007669"/>
    <property type="project" value="InterPro"/>
</dbReference>
<dbReference type="InterPro" id="IPR020846">
    <property type="entry name" value="MFS_dom"/>
</dbReference>
<feature type="transmembrane region" description="Helical" evidence="7">
    <location>
        <begin position="27"/>
        <end position="52"/>
    </location>
</feature>
<feature type="transmembrane region" description="Helical" evidence="7">
    <location>
        <begin position="123"/>
        <end position="144"/>
    </location>
</feature>
<evidence type="ECO:0000256" key="7">
    <source>
        <dbReference type="SAM" id="Phobius"/>
    </source>
</evidence>
<dbReference type="PRINTS" id="PR00171">
    <property type="entry name" value="SUGRTRNSPORT"/>
</dbReference>
<organism evidence="9 10">
    <name type="scientific">Granulicella mallensis</name>
    <dbReference type="NCBI Taxonomy" id="940614"/>
    <lineage>
        <taxon>Bacteria</taxon>
        <taxon>Pseudomonadati</taxon>
        <taxon>Acidobacteriota</taxon>
        <taxon>Terriglobia</taxon>
        <taxon>Terriglobales</taxon>
        <taxon>Acidobacteriaceae</taxon>
        <taxon>Granulicella</taxon>
    </lineage>
</organism>
<feature type="domain" description="Major facilitator superfamily (MFS) profile" evidence="8">
    <location>
        <begin position="28"/>
        <end position="600"/>
    </location>
</feature>
<dbReference type="GO" id="GO:0016020">
    <property type="term" value="C:membrane"/>
    <property type="evidence" value="ECO:0007669"/>
    <property type="project" value="UniProtKB-SubCell"/>
</dbReference>
<feature type="transmembrane region" description="Helical" evidence="7">
    <location>
        <begin position="291"/>
        <end position="314"/>
    </location>
</feature>
<dbReference type="PROSITE" id="PS00217">
    <property type="entry name" value="SUGAR_TRANSPORT_2"/>
    <property type="match status" value="1"/>
</dbReference>
<dbReference type="PANTHER" id="PTHR48020">
    <property type="entry name" value="PROTON MYO-INOSITOL COTRANSPORTER"/>
    <property type="match status" value="1"/>
</dbReference>
<gene>
    <name evidence="9" type="ORF">HDF15_003900</name>
</gene>
<dbReference type="InterPro" id="IPR050814">
    <property type="entry name" value="Myo-inositol_Transporter"/>
</dbReference>
<evidence type="ECO:0000256" key="3">
    <source>
        <dbReference type="ARBA" id="ARBA00022448"/>
    </source>
</evidence>
<evidence type="ECO:0000256" key="4">
    <source>
        <dbReference type="ARBA" id="ARBA00022692"/>
    </source>
</evidence>
<comment type="subcellular location">
    <subcellularLocation>
        <location evidence="1">Membrane</location>
        <topology evidence="1">Multi-pass membrane protein</topology>
    </subcellularLocation>
</comment>
<feature type="transmembrane region" description="Helical" evidence="7">
    <location>
        <begin position="211"/>
        <end position="229"/>
    </location>
</feature>
<keyword evidence="3" id="KW-0813">Transport</keyword>
<feature type="transmembrane region" description="Helical" evidence="7">
    <location>
        <begin position="93"/>
        <end position="111"/>
    </location>
</feature>
<dbReference type="PROSITE" id="PS00216">
    <property type="entry name" value="SUGAR_TRANSPORT_1"/>
    <property type="match status" value="1"/>
</dbReference>
<feature type="transmembrane region" description="Helical" evidence="7">
    <location>
        <begin position="509"/>
        <end position="534"/>
    </location>
</feature>
<reference evidence="9 10" key="1">
    <citation type="submission" date="2020-08" db="EMBL/GenBank/DDBJ databases">
        <title>Genomic Encyclopedia of Type Strains, Phase IV (KMG-V): Genome sequencing to study the core and pangenomes of soil and plant-associated prokaryotes.</title>
        <authorList>
            <person name="Whitman W."/>
        </authorList>
    </citation>
    <scope>NUCLEOTIDE SEQUENCE [LARGE SCALE GENOMIC DNA]</scope>
    <source>
        <strain evidence="9 10">X5P3</strain>
    </source>
</reference>
<comment type="caution">
    <text evidence="9">The sequence shown here is derived from an EMBL/GenBank/DDBJ whole genome shotgun (WGS) entry which is preliminary data.</text>
</comment>
<dbReference type="RefSeq" id="WP_184258297.1">
    <property type="nucleotide sequence ID" value="NZ_JACHIO010000017.1"/>
</dbReference>
<dbReference type="Proteomes" id="UP000584867">
    <property type="component" value="Unassembled WGS sequence"/>
</dbReference>
<evidence type="ECO:0000256" key="6">
    <source>
        <dbReference type="ARBA" id="ARBA00023136"/>
    </source>
</evidence>
<dbReference type="PANTHER" id="PTHR48020:SF12">
    <property type="entry name" value="PROTON MYO-INOSITOL COTRANSPORTER"/>
    <property type="match status" value="1"/>
</dbReference>
<name>A0A7W7ZTJ7_9BACT</name>
<evidence type="ECO:0000313" key="9">
    <source>
        <dbReference type="EMBL" id="MBB5065532.1"/>
    </source>
</evidence>
<feature type="transmembrane region" description="Helical" evidence="7">
    <location>
        <begin position="64"/>
        <end position="86"/>
    </location>
</feature>
<evidence type="ECO:0000256" key="1">
    <source>
        <dbReference type="ARBA" id="ARBA00004141"/>
    </source>
</evidence>
<evidence type="ECO:0000259" key="8">
    <source>
        <dbReference type="PROSITE" id="PS50850"/>
    </source>
</evidence>
<dbReference type="EMBL" id="JACHIO010000017">
    <property type="protein sequence ID" value="MBB5065532.1"/>
    <property type="molecule type" value="Genomic_DNA"/>
</dbReference>
<dbReference type="SUPFAM" id="SSF103473">
    <property type="entry name" value="MFS general substrate transporter"/>
    <property type="match status" value="2"/>
</dbReference>
<dbReference type="Pfam" id="PF00083">
    <property type="entry name" value="Sugar_tr"/>
    <property type="match status" value="2"/>
</dbReference>
<feature type="transmembrane region" description="Helical" evidence="7">
    <location>
        <begin position="334"/>
        <end position="353"/>
    </location>
</feature>
<proteinExistence type="inferred from homology"/>
<keyword evidence="4 7" id="KW-0812">Transmembrane</keyword>
<dbReference type="InterPro" id="IPR036259">
    <property type="entry name" value="MFS_trans_sf"/>
</dbReference>
<keyword evidence="6 7" id="KW-0472">Membrane</keyword>
<dbReference type="AlphaFoldDB" id="A0A7W7ZTJ7"/>
<keyword evidence="5 7" id="KW-1133">Transmembrane helix</keyword>